<proteinExistence type="predicted"/>
<gene>
    <name evidence="2" type="ORF">BEL07_20405</name>
</gene>
<dbReference type="RefSeq" id="WP_070354891.1">
    <property type="nucleotide sequence ID" value="NZ_CP043474.1"/>
</dbReference>
<organism evidence="2 3">
    <name type="scientific">Mycolicibacterium grossiae</name>
    <dbReference type="NCBI Taxonomy" id="1552759"/>
    <lineage>
        <taxon>Bacteria</taxon>
        <taxon>Bacillati</taxon>
        <taxon>Actinomycetota</taxon>
        <taxon>Actinomycetes</taxon>
        <taxon>Mycobacteriales</taxon>
        <taxon>Mycobacteriaceae</taxon>
        <taxon>Mycolicibacterium</taxon>
    </lineage>
</organism>
<dbReference type="EMBL" id="MCHX01000053">
    <property type="protein sequence ID" value="OFJ51896.1"/>
    <property type="molecule type" value="Genomic_DNA"/>
</dbReference>
<keyword evidence="3" id="KW-1185">Reference proteome</keyword>
<feature type="region of interest" description="Disordered" evidence="1">
    <location>
        <begin position="248"/>
        <end position="275"/>
    </location>
</feature>
<accession>A0A1E8Q0F9</accession>
<name>A0A1E8Q0F9_9MYCO</name>
<dbReference type="AlphaFoldDB" id="A0A1E8Q0F9"/>
<sequence length="275" mass="29849">MSITDVAPARTAFAAVTRIALWDSLAECSMVMATPSAEPELFAKYHRGAVASYARFGVSDAVDPDPAGCAADTALFWALTDIEGTVVGGVRAKGPLRSPDEAHATVEWAGQPGEAQVRAMLAERIPDGVLEIKTAWLAKNSATGRHRTKMIARCMFHAMAVSNVQSCMATSAAHILDQWGSSGGVIAPIPPTPYPDERYETAMMWWDRSTFAQHAEPDQVEAVVREMAQLRRAVAPDRSTRWRDLLVRSPRPRVRSTRNTRPAPVETAAPDVVSV</sequence>
<reference evidence="2 3" key="1">
    <citation type="submission" date="2016-09" db="EMBL/GenBank/DDBJ databases">
        <title>genome sequence of Mycobacterium sp. 739 SCH.</title>
        <authorList>
            <person name="Greninger A.L."/>
            <person name="Qin X."/>
            <person name="Jerome K."/>
            <person name="Vora S."/>
            <person name="Quinn K."/>
        </authorList>
    </citation>
    <scope>NUCLEOTIDE SEQUENCE [LARGE SCALE GENOMIC DNA]</scope>
    <source>
        <strain evidence="2 3">SCH</strain>
    </source>
</reference>
<comment type="caution">
    <text evidence="2">The sequence shown here is derived from an EMBL/GenBank/DDBJ whole genome shotgun (WGS) entry which is preliminary data.</text>
</comment>
<dbReference type="Proteomes" id="UP000178953">
    <property type="component" value="Unassembled WGS sequence"/>
</dbReference>
<evidence type="ECO:0000256" key="1">
    <source>
        <dbReference type="SAM" id="MobiDB-lite"/>
    </source>
</evidence>
<evidence type="ECO:0000313" key="2">
    <source>
        <dbReference type="EMBL" id="OFJ51896.1"/>
    </source>
</evidence>
<evidence type="ECO:0000313" key="3">
    <source>
        <dbReference type="Proteomes" id="UP000178953"/>
    </source>
</evidence>
<protein>
    <submittedName>
        <fullName evidence="2">Uncharacterized protein</fullName>
    </submittedName>
</protein>